<dbReference type="InterPro" id="IPR034660">
    <property type="entry name" value="DinB/YfiT-like"/>
</dbReference>
<accession>A0A8J3S3F9</accession>
<dbReference type="OrthoDB" id="5178565at2"/>
<organism evidence="3 4">
    <name type="scientific">Planobispora rosea</name>
    <dbReference type="NCBI Taxonomy" id="35762"/>
    <lineage>
        <taxon>Bacteria</taxon>
        <taxon>Bacillati</taxon>
        <taxon>Actinomycetota</taxon>
        <taxon>Actinomycetes</taxon>
        <taxon>Streptosporangiales</taxon>
        <taxon>Streptosporangiaceae</taxon>
        <taxon>Planobispora</taxon>
    </lineage>
</organism>
<evidence type="ECO:0000259" key="2">
    <source>
        <dbReference type="Pfam" id="PF11716"/>
    </source>
</evidence>
<feature type="region of interest" description="Disordered" evidence="1">
    <location>
        <begin position="187"/>
        <end position="225"/>
    </location>
</feature>
<comment type="caution">
    <text evidence="3">The sequence shown here is derived from an EMBL/GenBank/DDBJ whole genome shotgun (WGS) entry which is preliminary data.</text>
</comment>
<feature type="domain" description="Mycothiol-dependent maleylpyruvate isomerase metal-binding" evidence="2">
    <location>
        <begin position="13"/>
        <end position="92"/>
    </location>
</feature>
<sequence length="225" mass="23665">MTDPQHWVAHTYTGLADLLTATAADTWNAPSLCEKRLVRHVIAHVTMPVRLTAERFGAEMAAAGGDFTMLSDTVAARDASLPVADLLDQLRSPRLHGWQPPGGGAAGAAGALNHAVIHSLDVTIALDRPAVASAQAITAALDQLTASNGTWFGGDLTGVRLEAADTDWSWGDGRLIRADSRARLRADRVWTPAAPPRPAPQARAMGGPAGRSRTGSTTEKVSGRR</sequence>
<protein>
    <recommendedName>
        <fullName evidence="2">Mycothiol-dependent maleylpyruvate isomerase metal-binding domain-containing protein</fullName>
    </recommendedName>
</protein>
<dbReference type="GO" id="GO:0046872">
    <property type="term" value="F:metal ion binding"/>
    <property type="evidence" value="ECO:0007669"/>
    <property type="project" value="InterPro"/>
</dbReference>
<gene>
    <name evidence="3" type="ORF">Pro02_38730</name>
</gene>
<evidence type="ECO:0000313" key="3">
    <source>
        <dbReference type="EMBL" id="GIH85465.1"/>
    </source>
</evidence>
<dbReference type="EMBL" id="BOOI01000035">
    <property type="protein sequence ID" value="GIH85465.1"/>
    <property type="molecule type" value="Genomic_DNA"/>
</dbReference>
<evidence type="ECO:0000313" key="4">
    <source>
        <dbReference type="Proteomes" id="UP000655044"/>
    </source>
</evidence>
<dbReference type="AlphaFoldDB" id="A0A8J3S3F9"/>
<evidence type="ECO:0000256" key="1">
    <source>
        <dbReference type="SAM" id="MobiDB-lite"/>
    </source>
</evidence>
<name>A0A8J3S3F9_PLARO</name>
<proteinExistence type="predicted"/>
<keyword evidence="4" id="KW-1185">Reference proteome</keyword>
<feature type="compositionally biased region" description="Polar residues" evidence="1">
    <location>
        <begin position="213"/>
        <end position="225"/>
    </location>
</feature>
<dbReference type="Proteomes" id="UP000655044">
    <property type="component" value="Unassembled WGS sequence"/>
</dbReference>
<reference evidence="3" key="1">
    <citation type="submission" date="2021-01" db="EMBL/GenBank/DDBJ databases">
        <title>Whole genome shotgun sequence of Planobispora rosea NBRC 15558.</title>
        <authorList>
            <person name="Komaki H."/>
            <person name="Tamura T."/>
        </authorList>
    </citation>
    <scope>NUCLEOTIDE SEQUENCE</scope>
    <source>
        <strain evidence="3">NBRC 15558</strain>
    </source>
</reference>
<dbReference type="InterPro" id="IPR024344">
    <property type="entry name" value="MDMPI_metal-binding"/>
</dbReference>
<dbReference type="Pfam" id="PF11716">
    <property type="entry name" value="MDMPI_N"/>
    <property type="match status" value="1"/>
</dbReference>
<dbReference type="SUPFAM" id="SSF109854">
    <property type="entry name" value="DinB/YfiT-like putative metalloenzymes"/>
    <property type="match status" value="1"/>
</dbReference>
<dbReference type="RefSeq" id="WP_084780048.1">
    <property type="nucleotide sequence ID" value="NZ_BMQP01000014.1"/>
</dbReference>